<dbReference type="InterPro" id="IPR017853">
    <property type="entry name" value="GH"/>
</dbReference>
<dbReference type="CDD" id="cd03143">
    <property type="entry name" value="A4_beta-galactosidase_middle_domain"/>
    <property type="match status" value="1"/>
</dbReference>
<organism evidence="2 3">
    <name type="scientific">Paenibacillus piri</name>
    <dbReference type="NCBI Taxonomy" id="2547395"/>
    <lineage>
        <taxon>Bacteria</taxon>
        <taxon>Bacillati</taxon>
        <taxon>Bacillota</taxon>
        <taxon>Bacilli</taxon>
        <taxon>Bacillales</taxon>
        <taxon>Paenibacillaceae</taxon>
        <taxon>Paenibacillus</taxon>
    </lineage>
</organism>
<name>A0A4R5KAC8_9BACL</name>
<dbReference type="Gene3D" id="3.20.20.80">
    <property type="entry name" value="Glycosidases"/>
    <property type="match status" value="1"/>
</dbReference>
<evidence type="ECO:0000259" key="1">
    <source>
        <dbReference type="Pfam" id="PF08532"/>
    </source>
</evidence>
<dbReference type="Pfam" id="PF08532">
    <property type="entry name" value="Glyco_hydro_42M"/>
    <property type="match status" value="1"/>
</dbReference>
<accession>A0A4R5KAC8</accession>
<comment type="caution">
    <text evidence="2">The sequence shown here is derived from an EMBL/GenBank/DDBJ whole genome shotgun (WGS) entry which is preliminary data.</text>
</comment>
<dbReference type="InterPro" id="IPR028212">
    <property type="entry name" value="GHL6"/>
</dbReference>
<proteinExistence type="predicted"/>
<dbReference type="InterPro" id="IPR029062">
    <property type="entry name" value="Class_I_gatase-like"/>
</dbReference>
<dbReference type="SUPFAM" id="SSF52317">
    <property type="entry name" value="Class I glutamine amidotransferase-like"/>
    <property type="match status" value="1"/>
</dbReference>
<dbReference type="EMBL" id="SMRT01000023">
    <property type="protein sequence ID" value="TDF91986.1"/>
    <property type="molecule type" value="Genomic_DNA"/>
</dbReference>
<dbReference type="PANTHER" id="PTHR43405:SF1">
    <property type="entry name" value="GLYCOSYL HYDROLASE DIGH"/>
    <property type="match status" value="1"/>
</dbReference>
<dbReference type="SUPFAM" id="SSF51445">
    <property type="entry name" value="(Trans)glycosidases"/>
    <property type="match status" value="1"/>
</dbReference>
<dbReference type="OrthoDB" id="2484600at2"/>
<reference evidence="2 3" key="1">
    <citation type="submission" date="2019-03" db="EMBL/GenBank/DDBJ databases">
        <title>This is whole genome sequence of Paenibacillus sp MS74 strain.</title>
        <authorList>
            <person name="Trinh H.N."/>
        </authorList>
    </citation>
    <scope>NUCLEOTIDE SEQUENCE [LARGE SCALE GENOMIC DNA]</scope>
    <source>
        <strain evidence="2 3">MS74</strain>
    </source>
</reference>
<dbReference type="AlphaFoldDB" id="A0A4R5KAC8"/>
<evidence type="ECO:0000313" key="2">
    <source>
        <dbReference type="EMBL" id="TDF91986.1"/>
    </source>
</evidence>
<dbReference type="RefSeq" id="WP_133235608.1">
    <property type="nucleotide sequence ID" value="NZ_SMRT01000023.1"/>
</dbReference>
<dbReference type="Proteomes" id="UP000295636">
    <property type="component" value="Unassembled WGS sequence"/>
</dbReference>
<dbReference type="InterPro" id="IPR052177">
    <property type="entry name" value="Divisome_Glycosyl_Hydrolase"/>
</dbReference>
<feature type="domain" description="Beta-galactosidase trimerisation" evidence="1">
    <location>
        <begin position="374"/>
        <end position="473"/>
    </location>
</feature>
<dbReference type="GO" id="GO:0004565">
    <property type="term" value="F:beta-galactosidase activity"/>
    <property type="evidence" value="ECO:0007669"/>
    <property type="project" value="InterPro"/>
</dbReference>
<protein>
    <recommendedName>
        <fullName evidence="1">Beta-galactosidase trimerisation domain-containing protein</fullName>
    </recommendedName>
</protein>
<dbReference type="Gene3D" id="3.40.50.880">
    <property type="match status" value="1"/>
</dbReference>
<keyword evidence="3" id="KW-1185">Reference proteome</keyword>
<dbReference type="PANTHER" id="PTHR43405">
    <property type="entry name" value="GLYCOSYL HYDROLASE DIGH"/>
    <property type="match status" value="1"/>
</dbReference>
<gene>
    <name evidence="2" type="ORF">E1757_31020</name>
</gene>
<sequence length="717" mass="79477">MGKTDWVQQRGRGIHLTIRDIDCANFDAEQMAKDFHDMHVSYFSFFAGGYVTTYPTQLDLQRISPYLQDMDVTGDIVKAAHRYGIKAVAMIDLGILPKKAALLNPHWCSVDRDGSLYESTDGFYVTCPLGGYQKDYAVRIVREIVENYEVDGIKFGGASYGFKSSGICYCRNCQADFKQSAGLDLPLAMDWTNPAWRRFTRWKVQKTTACVNYLMDVVKSVDPDMPVFGNSVCFGDPEWTVGSSLDVEQMSRYQSAIQVEAQTRFKLNAAGEAGWQWLRWTGEEARYMSSVTDKPIWVVVSYFLAWPWRRSSMTPVEQKVYLAQIAANGAMPMVNLSGGPPAVHEDPRSFAAMKELFAFHDKHNDYYDGDASAASIAIVYSLDTLLFYEPGNPRSHDDYVECIRGVEQALLEAHIPFDIISTQTLSDDVLNRYAAIVLPSLACMSEEQAEAVRRYSARGGGIVATGETSLYDLDGGKRSDFLLHDVFQAGYNGVTLPVNGKKTKEVTQAYMNIQHPDHPLVQGLEQTRLVPIAGDYCSLHVRGSGGQAGQAETPLTLAAPFRVFPEGLSYTVEPDTGAAMAVVSGSDSGGRTVYFPSRLDRLFFQIGFPDLKRLLVNAVLWAARGNIPLVADAPSTCEISLRQKENKRMAHLINLTGGRRVFNELVPLHNVTVGIKEAASKAYLLSSGKPLELTKRDGIAEVTVDVLTDYDVVVFEI</sequence>
<dbReference type="GO" id="GO:0005975">
    <property type="term" value="P:carbohydrate metabolic process"/>
    <property type="evidence" value="ECO:0007669"/>
    <property type="project" value="InterPro"/>
</dbReference>
<dbReference type="InterPro" id="IPR013738">
    <property type="entry name" value="Beta_galactosidase_Trimer"/>
</dbReference>
<evidence type="ECO:0000313" key="3">
    <source>
        <dbReference type="Proteomes" id="UP000295636"/>
    </source>
</evidence>
<dbReference type="Pfam" id="PF14871">
    <property type="entry name" value="GHL6"/>
    <property type="match status" value="1"/>
</dbReference>